<dbReference type="InterPro" id="IPR017871">
    <property type="entry name" value="ABC_transporter-like_CS"/>
</dbReference>
<dbReference type="InterPro" id="IPR027417">
    <property type="entry name" value="P-loop_NTPase"/>
</dbReference>
<dbReference type="InterPro" id="IPR003439">
    <property type="entry name" value="ABC_transporter-like_ATP-bd"/>
</dbReference>
<proteinExistence type="predicted"/>
<evidence type="ECO:0000256" key="6">
    <source>
        <dbReference type="ARBA" id="ARBA00023136"/>
    </source>
</evidence>
<dbReference type="PROSITE" id="PS50893">
    <property type="entry name" value="ABC_TRANSPORTER_2"/>
    <property type="match status" value="1"/>
</dbReference>
<evidence type="ECO:0000313" key="9">
    <source>
        <dbReference type="Proteomes" id="UP000272503"/>
    </source>
</evidence>
<name>A0A3L7AFE9_9MICO</name>
<sequence>MRTPVPEVLLRSLSKSFTGTRGDRHTVLHDVGFTVADGEFAAILGPSGCGKSTTLRIVAGLDRADSGELLIGGRDVSNVPSAERGLGMVFQNYALFPHLSVAENITFGLKVRRVGKAERNERLLEAARQLQLEPYLNRKPGQLSGGQRQRVALGRALVGGSRLILMDEPLSNLDARLRADMRTEIRELQQRLGLTVLYVTHDQVEAMTMADKVIVMREGFVDQISAPENLYAQPANAHVARFIGAPPMSVIEVRRDRDALLIGEDVRIPADALLSRYGHDLPENLLLGIRPEDLVPGTAASADAFTLPGALERQELLGADRLATYGVGGQRLRVRVRAAHAVPAQSVLSASLEHVHLFAAEDSVRIPEATRPILAQAS</sequence>
<dbReference type="Gene3D" id="3.40.50.300">
    <property type="entry name" value="P-loop containing nucleotide triphosphate hydrolases"/>
    <property type="match status" value="1"/>
</dbReference>
<comment type="caution">
    <text evidence="8">The sequence shown here is derived from an EMBL/GenBank/DDBJ whole genome shotgun (WGS) entry which is preliminary data.</text>
</comment>
<dbReference type="GO" id="GO:0140359">
    <property type="term" value="F:ABC-type transporter activity"/>
    <property type="evidence" value="ECO:0007669"/>
    <property type="project" value="UniProtKB-ARBA"/>
</dbReference>
<keyword evidence="9" id="KW-1185">Reference proteome</keyword>
<organism evidence="8 9">
    <name type="scientific">Mycetocola tolaasinivorans</name>
    <dbReference type="NCBI Taxonomy" id="76635"/>
    <lineage>
        <taxon>Bacteria</taxon>
        <taxon>Bacillati</taxon>
        <taxon>Actinomycetota</taxon>
        <taxon>Actinomycetes</taxon>
        <taxon>Micrococcales</taxon>
        <taxon>Microbacteriaceae</taxon>
        <taxon>Mycetocola</taxon>
    </lineage>
</organism>
<keyword evidence="5" id="KW-1278">Translocase</keyword>
<dbReference type="InterPro" id="IPR047641">
    <property type="entry name" value="ABC_transpr_MalK/UgpC-like"/>
</dbReference>
<dbReference type="PROSITE" id="PS00211">
    <property type="entry name" value="ABC_TRANSPORTER_1"/>
    <property type="match status" value="1"/>
</dbReference>
<keyword evidence="3" id="KW-0547">Nucleotide-binding</keyword>
<accession>A0A3L7AFE9</accession>
<dbReference type="SMART" id="SM00382">
    <property type="entry name" value="AAA"/>
    <property type="match status" value="1"/>
</dbReference>
<keyword evidence="2" id="KW-1003">Cell membrane</keyword>
<dbReference type="InterPro" id="IPR008995">
    <property type="entry name" value="Mo/tungstate-bd_C_term_dom"/>
</dbReference>
<evidence type="ECO:0000256" key="3">
    <source>
        <dbReference type="ARBA" id="ARBA00022741"/>
    </source>
</evidence>
<dbReference type="InterPro" id="IPR012340">
    <property type="entry name" value="NA-bd_OB-fold"/>
</dbReference>
<dbReference type="InterPro" id="IPR003593">
    <property type="entry name" value="AAA+_ATPase"/>
</dbReference>
<evidence type="ECO:0000256" key="2">
    <source>
        <dbReference type="ARBA" id="ARBA00022475"/>
    </source>
</evidence>
<reference evidence="8 9" key="1">
    <citation type="submission" date="2018-10" db="EMBL/GenBank/DDBJ databases">
        <authorList>
            <person name="Li J."/>
        </authorList>
    </citation>
    <scope>NUCLEOTIDE SEQUENCE [LARGE SCALE GENOMIC DNA]</scope>
    <source>
        <strain evidence="8 9">IF 016277</strain>
    </source>
</reference>
<dbReference type="Pfam" id="PF00005">
    <property type="entry name" value="ABC_tran"/>
    <property type="match status" value="1"/>
</dbReference>
<dbReference type="GO" id="GO:0016887">
    <property type="term" value="F:ATP hydrolysis activity"/>
    <property type="evidence" value="ECO:0007669"/>
    <property type="project" value="InterPro"/>
</dbReference>
<dbReference type="EMBL" id="RCUX01000001">
    <property type="protein sequence ID" value="RLP78122.1"/>
    <property type="molecule type" value="Genomic_DNA"/>
</dbReference>
<evidence type="ECO:0000259" key="7">
    <source>
        <dbReference type="PROSITE" id="PS50893"/>
    </source>
</evidence>
<keyword evidence="1" id="KW-0813">Transport</keyword>
<evidence type="ECO:0000256" key="5">
    <source>
        <dbReference type="ARBA" id="ARBA00022967"/>
    </source>
</evidence>
<keyword evidence="6" id="KW-0472">Membrane</keyword>
<evidence type="ECO:0000256" key="4">
    <source>
        <dbReference type="ARBA" id="ARBA00022840"/>
    </source>
</evidence>
<dbReference type="OrthoDB" id="9802264at2"/>
<protein>
    <submittedName>
        <fullName evidence="8">ATP-binding cassette domain-containing protein</fullName>
    </submittedName>
</protein>
<dbReference type="SUPFAM" id="SSF52540">
    <property type="entry name" value="P-loop containing nucleoside triphosphate hydrolases"/>
    <property type="match status" value="1"/>
</dbReference>
<feature type="domain" description="ABC transporter" evidence="7">
    <location>
        <begin position="8"/>
        <end position="243"/>
    </location>
</feature>
<dbReference type="Gene3D" id="2.40.50.140">
    <property type="entry name" value="Nucleic acid-binding proteins"/>
    <property type="match status" value="1"/>
</dbReference>
<dbReference type="PANTHER" id="PTHR43875:SF15">
    <property type="entry name" value="TREHALOSE IMPORT ATP-BINDING PROTEIN SUGC"/>
    <property type="match status" value="1"/>
</dbReference>
<dbReference type="GO" id="GO:0055052">
    <property type="term" value="C:ATP-binding cassette (ABC) transporter complex, substrate-binding subunit-containing"/>
    <property type="evidence" value="ECO:0007669"/>
    <property type="project" value="TreeGrafter"/>
</dbReference>
<gene>
    <name evidence="8" type="ORF">D9V32_01495</name>
</gene>
<evidence type="ECO:0000256" key="1">
    <source>
        <dbReference type="ARBA" id="ARBA00022448"/>
    </source>
</evidence>
<dbReference type="GO" id="GO:0005524">
    <property type="term" value="F:ATP binding"/>
    <property type="evidence" value="ECO:0007669"/>
    <property type="project" value="UniProtKB-KW"/>
</dbReference>
<dbReference type="Proteomes" id="UP000272503">
    <property type="component" value="Unassembled WGS sequence"/>
</dbReference>
<evidence type="ECO:0000313" key="8">
    <source>
        <dbReference type="EMBL" id="RLP78122.1"/>
    </source>
</evidence>
<dbReference type="PANTHER" id="PTHR43875">
    <property type="entry name" value="MALTODEXTRIN IMPORT ATP-BINDING PROTEIN MSMX"/>
    <property type="match status" value="1"/>
</dbReference>
<keyword evidence="4 8" id="KW-0067">ATP-binding</keyword>
<dbReference type="AlphaFoldDB" id="A0A3L7AFE9"/>
<dbReference type="SUPFAM" id="SSF50331">
    <property type="entry name" value="MOP-like"/>
    <property type="match status" value="1"/>
</dbReference>
<dbReference type="FunFam" id="3.40.50.300:FF:000042">
    <property type="entry name" value="Maltose/maltodextrin ABC transporter, ATP-binding protein"/>
    <property type="match status" value="1"/>
</dbReference>
<dbReference type="Gene3D" id="2.40.50.100">
    <property type="match status" value="1"/>
</dbReference>